<keyword evidence="3" id="KW-0732">Signal</keyword>
<evidence type="ECO:0000256" key="1">
    <source>
        <dbReference type="ARBA" id="ARBA00010515"/>
    </source>
</evidence>
<dbReference type="RefSeq" id="WP_020335970.1">
    <property type="nucleotide sequence ID" value="NZ_ATFJ01000039.1"/>
</dbReference>
<feature type="chain" id="PRO_5042906238" description="Alpha/beta hydrolase fold-3 domain-containing protein" evidence="3">
    <location>
        <begin position="23"/>
        <end position="353"/>
    </location>
</feature>
<dbReference type="Gene3D" id="3.40.50.1820">
    <property type="entry name" value="alpha/beta hydrolase"/>
    <property type="match status" value="1"/>
</dbReference>
<accession>A0AAN0Y5U0</accession>
<reference evidence="5 6" key="1">
    <citation type="submission" date="2016-07" db="EMBL/GenBank/DDBJ databases">
        <title>Developing Vibrio natriegens as a novel, fast-growing host for biotechnology.</title>
        <authorList>
            <person name="Weinstock M.T."/>
            <person name="Hesek E.D."/>
            <person name="Wilson C.M."/>
            <person name="Gibson D.G."/>
        </authorList>
    </citation>
    <scope>NUCLEOTIDE SEQUENCE [LARGE SCALE GENOMIC DNA]</scope>
    <source>
        <strain evidence="5 6">ATCC 14048</strain>
    </source>
</reference>
<dbReference type="PANTHER" id="PTHR48081:SF30">
    <property type="entry name" value="ACETYL-HYDROLASE LIPR-RELATED"/>
    <property type="match status" value="1"/>
</dbReference>
<dbReference type="InterPro" id="IPR029058">
    <property type="entry name" value="AB_hydrolase_fold"/>
</dbReference>
<dbReference type="GO" id="GO:0004806">
    <property type="term" value="F:triacylglycerol lipase activity"/>
    <property type="evidence" value="ECO:0007669"/>
    <property type="project" value="TreeGrafter"/>
</dbReference>
<dbReference type="GeneID" id="70915368"/>
<dbReference type="AlphaFoldDB" id="A0AAN0Y5U0"/>
<feature type="domain" description="Alpha/beta hydrolase fold-3" evidence="4">
    <location>
        <begin position="128"/>
        <end position="325"/>
    </location>
</feature>
<evidence type="ECO:0000259" key="4">
    <source>
        <dbReference type="Pfam" id="PF07859"/>
    </source>
</evidence>
<dbReference type="InterPro" id="IPR050300">
    <property type="entry name" value="GDXG_lipolytic_enzyme"/>
</dbReference>
<name>A0AAN0Y5U0_VIBNA</name>
<protein>
    <recommendedName>
        <fullName evidence="4">Alpha/beta hydrolase fold-3 domain-containing protein</fullName>
    </recommendedName>
</protein>
<evidence type="ECO:0000256" key="3">
    <source>
        <dbReference type="SAM" id="SignalP"/>
    </source>
</evidence>
<evidence type="ECO:0000313" key="6">
    <source>
        <dbReference type="Proteomes" id="UP000092741"/>
    </source>
</evidence>
<keyword evidence="2" id="KW-0378">Hydrolase</keyword>
<dbReference type="Pfam" id="PF07859">
    <property type="entry name" value="Abhydrolase_3"/>
    <property type="match status" value="1"/>
</dbReference>
<dbReference type="InterPro" id="IPR013094">
    <property type="entry name" value="AB_hydrolase_3"/>
</dbReference>
<dbReference type="SUPFAM" id="SSF53474">
    <property type="entry name" value="alpha/beta-Hydrolases"/>
    <property type="match status" value="1"/>
</dbReference>
<dbReference type="Proteomes" id="UP000092741">
    <property type="component" value="Chromosome 2"/>
</dbReference>
<comment type="similarity">
    <text evidence="1">Belongs to the 'GDXG' lipolytic enzyme family.</text>
</comment>
<evidence type="ECO:0000313" key="5">
    <source>
        <dbReference type="EMBL" id="ANQ14399.1"/>
    </source>
</evidence>
<dbReference type="EMBL" id="CP016346">
    <property type="protein sequence ID" value="ANQ14399.1"/>
    <property type="molecule type" value="Genomic_DNA"/>
</dbReference>
<organism evidence="5 6">
    <name type="scientific">Vibrio natriegens NBRC 15636 = ATCC 14048 = DSM 759</name>
    <dbReference type="NCBI Taxonomy" id="1219067"/>
    <lineage>
        <taxon>Bacteria</taxon>
        <taxon>Pseudomonadati</taxon>
        <taxon>Pseudomonadota</taxon>
        <taxon>Gammaproteobacteria</taxon>
        <taxon>Vibrionales</taxon>
        <taxon>Vibrionaceae</taxon>
        <taxon>Vibrio</taxon>
    </lineage>
</organism>
<feature type="signal peptide" evidence="3">
    <location>
        <begin position="1"/>
        <end position="22"/>
    </location>
</feature>
<proteinExistence type="inferred from homology"/>
<evidence type="ECO:0000256" key="2">
    <source>
        <dbReference type="ARBA" id="ARBA00022801"/>
    </source>
</evidence>
<dbReference type="PANTHER" id="PTHR48081">
    <property type="entry name" value="AB HYDROLASE SUPERFAMILY PROTEIN C4A8.06C"/>
    <property type="match status" value="1"/>
</dbReference>
<gene>
    <name evidence="5" type="ORF">BA890_16730</name>
</gene>
<keyword evidence="6" id="KW-1185">Reference proteome</keyword>
<sequence length="353" mass="38069">MKSRNLFLTFIATSFLSTGVMANTDKDALPLSAQPVPLTTAVSPEFYEFSKNFPAANVEALQKNLPKTESEWRAFVDARDTPAIERAESLAKTLGVTIEKDSIGGVDVYWVTPKAITPELKDKLYVAVQGGAYMLNSGLASTSEASIIASKMQIPALAIDYTKSIDAPAPASRNDIVKVWNALLKTRSADSMVMGGTSAGGALTLAVTQELNKQALPVPSALYVGTPGVDMTMTGDSRYVNEGLDHILGSWRGMSSALVNVYVGELELTDPIVSPINGSFENFPPTYLITGTRDLLLSDTVRVHRELKRAGVDAELNVYEGQSHADYAVAFGTPESEEHYQALSNFFYGNLVK</sequence>